<feature type="compositionally biased region" description="Polar residues" evidence="10">
    <location>
        <begin position="669"/>
        <end position="684"/>
    </location>
</feature>
<dbReference type="Proteomes" id="UP001239994">
    <property type="component" value="Unassembled WGS sequence"/>
</dbReference>
<keyword evidence="6 11" id="KW-1133">Transmembrane helix</keyword>
<keyword evidence="7 11" id="KW-0472">Membrane</keyword>
<dbReference type="InterPro" id="IPR017956">
    <property type="entry name" value="AT_hook_DNA-bd_motif"/>
</dbReference>
<feature type="compositionally biased region" description="Basic and acidic residues" evidence="10">
    <location>
        <begin position="429"/>
        <end position="444"/>
    </location>
</feature>
<protein>
    <submittedName>
        <fullName evidence="12">Uncharacterized protein</fullName>
    </submittedName>
</protein>
<feature type="compositionally biased region" description="Basic and acidic residues" evidence="10">
    <location>
        <begin position="1516"/>
        <end position="1532"/>
    </location>
</feature>
<evidence type="ECO:0000256" key="2">
    <source>
        <dbReference type="ARBA" id="ARBA00004651"/>
    </source>
</evidence>
<accession>A0AAD9DUB3</accession>
<feature type="compositionally biased region" description="Basic and acidic residues" evidence="10">
    <location>
        <begin position="580"/>
        <end position="600"/>
    </location>
</feature>
<proteinExistence type="inferred from homology"/>
<feature type="compositionally biased region" description="Basic and acidic residues" evidence="10">
    <location>
        <begin position="1219"/>
        <end position="1231"/>
    </location>
</feature>
<evidence type="ECO:0000256" key="7">
    <source>
        <dbReference type="ARBA" id="ARBA00023136"/>
    </source>
</evidence>
<feature type="transmembrane region" description="Helical" evidence="11">
    <location>
        <begin position="1723"/>
        <end position="1742"/>
    </location>
</feature>
<keyword evidence="4" id="KW-1003">Cell membrane</keyword>
<sequence>MEQRDPTRSAQPRGKEEFFSTVTTINRADLTEVGLLAREQENEEDEDLGLGKDVDAASNADSERWVQGDGLEEQEFSIKEASFSEGSLKLKIQTTKRAKKPPKSLENYICPPEIRITIKQPGEQQKVSKHSKSSKVAKEEDRGPPRKRGRVRDQDPGLDSYPHTPRSFDKRPSGSFPPILPVTLQGSSELALGLEPRVGAGEGVLPGGQLSLLTAASPGGQLSLLTAASPVEPFSTGLEVEGRGRLMIVDSLWCAWRLDFVETYERPYRLVAQNENNMMDVLGESMRPKYESKNNDIHQLDWTKAVLRESVSLGDHGRDQESKQESTYINKSLLSEVNTPFSKTQVKKVTEGSSGSLFASGMTCPESDLQASSPADITVSPPADSNLLMHCSLSKERDMQEVTEQVFGNIKRKYGRRDTMKTLTTHNADVPRAKKTERQSEKPVQDNAKNKPQYNTDKSETQREEAEKSMKKSEDETKTMACCVPHHTGEPKNRKKKNRRLTEDNASLEDTDAKQTVEMKDKPDQGAAKPKVSNKMDLSTTKQFGVDSRKLGEAESVAALVTVEVSENRQRNNPVGRPRSMIDPEKQPDGRQSKVKDRWSYLKSKSSAPNKEINPVMPIEEPPSAFPITPSSPLYTNTNSLTVITPMKKKRGRPKKQPLLTVETIHEGTATSPVSPIAQDPSSTSKRRRKKHNLSKLVQLALNKTPTAQQLKLKKTGHVTGLKKRTDRKMKLVKMQSILNELLSSSSAGNLSLKSNVPVSSAVSTIEARLGRQINVSKRGTIYIGKKRGRKPRVELQAHQDEHKASDEHLLPVSSQFENLLVPSNPSSTTKMPSPRVLQCLSAQSLAGGMAHHATMETSQHDLKTMPNLQPISALPTKTQKGLLSSNWKLSPPRLMANSPSHLSEVASIKEVTLSPVSESHSEETIPSDSGIGTDNNSTSDQAEKGPASRRRYSFDLCSFEAVEAAALEAMSKATRGHYQKHASTAAMENFLTQESLKKQKHRRKRKSIPNRDDLQFLADLEELISKFQVFRISHRSYKFYHENAYPSIFRLNFDHYYPVPCYPYEPVHYLRRSSEKSKRRRGRPAKSNEPITKMPFIQGFGYPVPGGNYYAPYAMPYTSMPLATSMMNMGYFGQYPPPLYLSHALGSSGSHLMRPPVPPPKFHSSGLSGLSAANRHRMKSIPREVPSPRMGDVHHPSSSCLASMCLHKRKHKHKHKHKEDQLPVPQREDLGGLFSGALPLSKMKDKQRTQQSTDAPSKTSRNYFEVDTLSSLSLSDSQHYKRGRGEPMNNFLNICTRQPHERPQAGQDRPLDFKGQLPREEGVGIRGRRCSLEDFATYSERSVATFQSDREERAKQRVYPHSSTAISDLGSYKKMYKRKELEEMQCDVRRRHTFSKILTSKRSLEHVNKILRVKRLQRQAKTGNNVVKRRRGRPRKQPLPSDEGFLAQMPVLEKCVDLPSNRSLQGSLVPAQLEFSNHDSITDAIEAVVHQARVQPKLHTLQEGKPWPKGQPESQQERPARRARGARREEPALAWHCVPPGDTAKNKDIDYSASQPPGMERNDRIVETKLYTSSSIPKGIQIFYRTQPEHSKELQPLMANTVQQAPGLNKPHTQSAEKSGQWSVHVSPCQNMKARLSRLALCFCGDMAPFTEWMKGQFILIQIVDWVLRGAAQVMFVNNPLSGLIIFAGLILQNRWWALNGFVGTLFATISALILKQNRGAIAAGLYGYNGILVGLLMAVFSNAGDWYWWLLLPNIFMSMACPIVSSALASINSRWDLPVFTLPFNILVCLHMVATGHYNLYFPQVLIQRRSTFPNVTWSEMDYALLFRSIPVGIGQVYGCDNPWTGGIFIIALFISSPITCVHAVIGSAVGMVSAFFCAYLGSAIANVMATFGLPACTWPFCLSALTFLLITTEMKAIHKLPLTKVAYPEKNLICFWKMKKEERAEKTKTTKGRAKEELFCSIPVGIGQVYGCGNPWTGGIFIIALFISSPITCVHAVIGSAVGMVSGERDLVRHIKDCQKAVDLATNIGMV</sequence>
<dbReference type="EMBL" id="JAROKS010000019">
    <property type="protein sequence ID" value="KAK1791987.1"/>
    <property type="molecule type" value="Genomic_DNA"/>
</dbReference>
<dbReference type="InterPro" id="IPR004937">
    <property type="entry name" value="Urea_transporter"/>
</dbReference>
<feature type="region of interest" description="Disordered" evidence="10">
    <location>
        <begin position="417"/>
        <end position="540"/>
    </location>
</feature>
<feature type="compositionally biased region" description="Basic and acidic residues" evidence="10">
    <location>
        <begin position="511"/>
        <end position="524"/>
    </location>
</feature>
<dbReference type="Gene3D" id="1.10.3430.10">
    <property type="entry name" value="Ammonium transporter AmtB like domains"/>
    <property type="match status" value="3"/>
</dbReference>
<evidence type="ECO:0000256" key="11">
    <source>
        <dbReference type="SAM" id="Phobius"/>
    </source>
</evidence>
<reference evidence="12" key="1">
    <citation type="submission" date="2023-03" db="EMBL/GenBank/DDBJ databases">
        <title>Electrophorus voltai genome.</title>
        <authorList>
            <person name="Bian C."/>
        </authorList>
    </citation>
    <scope>NUCLEOTIDE SEQUENCE</scope>
    <source>
        <strain evidence="12">CB-2022</strain>
        <tissue evidence="12">Muscle</tissue>
    </source>
</reference>
<evidence type="ECO:0000256" key="1">
    <source>
        <dbReference type="ARBA" id="ARBA00004123"/>
    </source>
</evidence>
<comment type="caution">
    <text evidence="12">The sequence shown here is derived from an EMBL/GenBank/DDBJ whole genome shotgun (WGS) entry which is preliminary data.</text>
</comment>
<feature type="region of interest" description="Disordered" evidence="10">
    <location>
        <begin position="1499"/>
        <end position="1561"/>
    </location>
</feature>
<feature type="compositionally biased region" description="Polar residues" evidence="10">
    <location>
        <begin position="1250"/>
        <end position="1263"/>
    </location>
</feature>
<feature type="region of interest" description="Disordered" evidence="10">
    <location>
        <begin position="118"/>
        <end position="180"/>
    </location>
</feature>
<dbReference type="FunFam" id="1.10.3430.10:FF:000033">
    <property type="entry name" value="Solute carrier family 14 member 2"/>
    <property type="match status" value="1"/>
</dbReference>
<keyword evidence="5 11" id="KW-0812">Transmembrane</keyword>
<evidence type="ECO:0000256" key="5">
    <source>
        <dbReference type="ARBA" id="ARBA00022692"/>
    </source>
</evidence>
<feature type="region of interest" description="Disordered" evidence="10">
    <location>
        <begin position="38"/>
        <end position="71"/>
    </location>
</feature>
<organism evidence="12 13">
    <name type="scientific">Electrophorus voltai</name>
    <dbReference type="NCBI Taxonomy" id="2609070"/>
    <lineage>
        <taxon>Eukaryota</taxon>
        <taxon>Metazoa</taxon>
        <taxon>Chordata</taxon>
        <taxon>Craniata</taxon>
        <taxon>Vertebrata</taxon>
        <taxon>Euteleostomi</taxon>
        <taxon>Actinopterygii</taxon>
        <taxon>Neopterygii</taxon>
        <taxon>Teleostei</taxon>
        <taxon>Ostariophysi</taxon>
        <taxon>Gymnotiformes</taxon>
        <taxon>Gymnotoidei</taxon>
        <taxon>Gymnotidae</taxon>
        <taxon>Electrophorus</taxon>
    </lineage>
</organism>
<name>A0AAD9DUB3_9TELE</name>
<feature type="compositionally biased region" description="Basic and acidic residues" evidence="10">
    <location>
        <begin position="49"/>
        <end position="66"/>
    </location>
</feature>
<feature type="region of interest" description="Disordered" evidence="10">
    <location>
        <begin position="568"/>
        <end position="616"/>
    </location>
</feature>
<feature type="region of interest" description="Disordered" evidence="10">
    <location>
        <begin position="665"/>
        <end position="693"/>
    </location>
</feature>
<feature type="transmembrane region" description="Helical" evidence="11">
    <location>
        <begin position="1890"/>
        <end position="1913"/>
    </location>
</feature>
<dbReference type="SMART" id="SM00384">
    <property type="entry name" value="AT_hook"/>
    <property type="match status" value="3"/>
</dbReference>
<comment type="similarity">
    <text evidence="3">Belongs to the urea transporter family.</text>
</comment>
<feature type="compositionally biased region" description="Polar residues" evidence="10">
    <location>
        <begin position="915"/>
        <end position="941"/>
    </location>
</feature>
<feature type="compositionally biased region" description="Basic residues" evidence="10">
    <location>
        <begin position="1209"/>
        <end position="1218"/>
    </location>
</feature>
<feature type="region of interest" description="Disordered" evidence="10">
    <location>
        <begin position="914"/>
        <end position="948"/>
    </location>
</feature>
<comment type="catalytic activity">
    <reaction evidence="9">
        <text>urea(in) = urea(out)</text>
        <dbReference type="Rhea" id="RHEA:32799"/>
        <dbReference type="ChEBI" id="CHEBI:16199"/>
    </reaction>
</comment>
<evidence type="ECO:0000313" key="13">
    <source>
        <dbReference type="Proteomes" id="UP001239994"/>
    </source>
</evidence>
<dbReference type="GO" id="GO:0005654">
    <property type="term" value="C:nucleoplasm"/>
    <property type="evidence" value="ECO:0007669"/>
    <property type="project" value="TreeGrafter"/>
</dbReference>
<feature type="compositionally biased region" description="Basic and acidic residues" evidence="10">
    <location>
        <begin position="457"/>
        <end position="478"/>
    </location>
</feature>
<dbReference type="GO" id="GO:0042800">
    <property type="term" value="F:histone H3K4 methyltransferase activity"/>
    <property type="evidence" value="ECO:0007669"/>
    <property type="project" value="TreeGrafter"/>
</dbReference>
<feature type="region of interest" description="Disordered" evidence="10">
    <location>
        <begin position="1"/>
        <end position="22"/>
    </location>
</feature>
<dbReference type="PANTHER" id="PTHR46147:SF2">
    <property type="entry name" value="SET-BINDING PROTEIN"/>
    <property type="match status" value="1"/>
</dbReference>
<evidence type="ECO:0000256" key="4">
    <source>
        <dbReference type="ARBA" id="ARBA00022475"/>
    </source>
</evidence>
<keyword evidence="8" id="KW-0539">Nucleus</keyword>
<gene>
    <name evidence="12" type="ORF">P4O66_001771</name>
</gene>
<feature type="compositionally biased region" description="Basic and acidic residues" evidence="10">
    <location>
        <begin position="1"/>
        <end position="18"/>
    </location>
</feature>
<dbReference type="PANTHER" id="PTHR46147">
    <property type="entry name" value="HISTONE-LYSINE N-METHYLTRANSFERASE ASH1"/>
    <property type="match status" value="1"/>
</dbReference>
<evidence type="ECO:0000256" key="10">
    <source>
        <dbReference type="SAM" id="MobiDB-lite"/>
    </source>
</evidence>
<feature type="transmembrane region" description="Helical" evidence="11">
    <location>
        <begin position="1697"/>
        <end position="1716"/>
    </location>
</feature>
<evidence type="ECO:0000256" key="6">
    <source>
        <dbReference type="ARBA" id="ARBA00022989"/>
    </source>
</evidence>
<dbReference type="Pfam" id="PF03253">
    <property type="entry name" value="UT"/>
    <property type="match status" value="2"/>
</dbReference>
<feature type="transmembrane region" description="Helical" evidence="11">
    <location>
        <begin position="1850"/>
        <end position="1883"/>
    </location>
</feature>
<dbReference type="GO" id="GO:0003677">
    <property type="term" value="F:DNA binding"/>
    <property type="evidence" value="ECO:0007669"/>
    <property type="project" value="InterPro"/>
</dbReference>
<evidence type="ECO:0000256" key="3">
    <source>
        <dbReference type="ARBA" id="ARBA00005914"/>
    </source>
</evidence>
<evidence type="ECO:0000313" key="12">
    <source>
        <dbReference type="EMBL" id="KAK1791987.1"/>
    </source>
</evidence>
<feature type="region of interest" description="Disordered" evidence="10">
    <location>
        <begin position="1209"/>
        <end position="1263"/>
    </location>
</feature>
<keyword evidence="13" id="KW-1185">Reference proteome</keyword>
<evidence type="ECO:0000256" key="9">
    <source>
        <dbReference type="ARBA" id="ARBA00033993"/>
    </source>
</evidence>
<feature type="transmembrane region" description="Helical" evidence="11">
    <location>
        <begin position="1777"/>
        <end position="1796"/>
    </location>
</feature>
<feature type="transmembrane region" description="Helical" evidence="11">
    <location>
        <begin position="1983"/>
        <end position="2008"/>
    </location>
</feature>
<feature type="compositionally biased region" description="Basic residues" evidence="10">
    <location>
        <begin position="1428"/>
        <end position="1437"/>
    </location>
</feature>
<comment type="subcellular location">
    <subcellularLocation>
        <location evidence="2">Cell membrane</location>
        <topology evidence="2">Multi-pass membrane protein</topology>
    </subcellularLocation>
    <subcellularLocation>
        <location evidence="1">Nucleus</location>
    </subcellularLocation>
</comment>
<feature type="region of interest" description="Disordered" evidence="10">
    <location>
        <begin position="1422"/>
        <end position="1443"/>
    </location>
</feature>
<dbReference type="GO" id="GO:0006355">
    <property type="term" value="P:regulation of DNA-templated transcription"/>
    <property type="evidence" value="ECO:0007669"/>
    <property type="project" value="TreeGrafter"/>
</dbReference>
<dbReference type="GO" id="GO:0005886">
    <property type="term" value="C:plasma membrane"/>
    <property type="evidence" value="ECO:0007669"/>
    <property type="project" value="UniProtKB-SubCell"/>
</dbReference>
<dbReference type="InterPro" id="IPR029020">
    <property type="entry name" value="Ammonium/urea_transptr"/>
</dbReference>
<feature type="transmembrane region" description="Helical" evidence="11">
    <location>
        <begin position="1748"/>
        <end position="1770"/>
    </location>
</feature>
<dbReference type="GO" id="GO:0015204">
    <property type="term" value="F:urea transmembrane transporter activity"/>
    <property type="evidence" value="ECO:0007669"/>
    <property type="project" value="InterPro"/>
</dbReference>
<evidence type="ECO:0000256" key="8">
    <source>
        <dbReference type="ARBA" id="ARBA00023242"/>
    </source>
</evidence>